<proteinExistence type="predicted"/>
<dbReference type="NCBIfam" id="NF038176">
    <property type="entry name" value="Rv0340_fam"/>
    <property type="match status" value="1"/>
</dbReference>
<reference evidence="3" key="3">
    <citation type="submission" date="2023-07" db="EMBL/GenBank/DDBJ databases">
        <title>Description of Mycobacterium gordonae subsp. intergordonae subsp.nov. and Mycobacterium gordonae subsp. gordonae subsp. nov.</title>
        <authorList>
            <person name="Huang H."/>
        </authorList>
    </citation>
    <scope>NUCLEOTIDE SEQUENCE [LARGE SCALE GENOMIC DNA]</scope>
    <source>
        <strain evidence="3">24</strain>
    </source>
</reference>
<protein>
    <submittedName>
        <fullName evidence="2">Uncharacterized protein</fullName>
    </submittedName>
</protein>
<evidence type="ECO:0000256" key="1">
    <source>
        <dbReference type="SAM" id="MobiDB-lite"/>
    </source>
</evidence>
<name>A0A7D6E0E5_9MYCO</name>
<reference evidence="2 3" key="2">
    <citation type="submission" date="2020-07" db="EMBL/GenBank/DDBJ databases">
        <authorList>
            <person name="Yu X."/>
        </authorList>
    </citation>
    <scope>NUCLEOTIDE SEQUENCE [LARGE SCALE GENOMIC DNA]</scope>
    <source>
        <strain evidence="3">24</strain>
    </source>
</reference>
<organism evidence="2 3">
    <name type="scientific">Mycobacterium vicinigordonae</name>
    <dbReference type="NCBI Taxonomy" id="1719132"/>
    <lineage>
        <taxon>Bacteria</taxon>
        <taxon>Bacillati</taxon>
        <taxon>Actinomycetota</taxon>
        <taxon>Actinomycetes</taxon>
        <taxon>Mycobacteriales</taxon>
        <taxon>Mycobacteriaceae</taxon>
        <taxon>Mycobacterium</taxon>
    </lineage>
</organism>
<dbReference type="Proteomes" id="UP000510682">
    <property type="component" value="Chromosome"/>
</dbReference>
<evidence type="ECO:0000313" key="2">
    <source>
        <dbReference type="EMBL" id="QLL08029.1"/>
    </source>
</evidence>
<dbReference type="RefSeq" id="WP_180916629.1">
    <property type="nucleotide sequence ID" value="NZ_CP059165.1"/>
</dbReference>
<dbReference type="NCBIfam" id="NF038175">
    <property type="entry name" value="IniB_NTERM"/>
    <property type="match status" value="1"/>
</dbReference>
<feature type="region of interest" description="Disordered" evidence="1">
    <location>
        <begin position="167"/>
        <end position="186"/>
    </location>
</feature>
<sequence length="186" mass="19011">MANSLLDFVISLVRDPDAAARYAANPAQAIADAHLTSVTSTDVNNLIPVVSDSLSMAGPVSGGTGSPAADHGNVWASGAATAALDAFTPHNHAVAGYEHAPISGAGGVINHPVPDLPHETPLLSQPTAITHHEASPLIAGSEGAQVGFDHTALPLSDPGLWDHAIIHPDTHQHDPQPEHHGFGIHG</sequence>
<dbReference type="EMBL" id="CP059165">
    <property type="protein sequence ID" value="QLL08029.1"/>
    <property type="molecule type" value="Genomic_DNA"/>
</dbReference>
<reference evidence="3" key="1">
    <citation type="submission" date="2020-07" db="EMBL/GenBank/DDBJ databases">
        <title>Description of Mycobacterium gordonae subsp. intergordonae subsp.nov. and Mycobacterium gordonae subsp. gordonae subsp. nov.</title>
        <authorList>
            <person name="Yu X."/>
        </authorList>
    </citation>
    <scope>NUCLEOTIDE SEQUENCE [LARGE SCALE GENOMIC DNA]</scope>
    <source>
        <strain evidence="3">24</strain>
    </source>
</reference>
<gene>
    <name evidence="2" type="ORF">H0P51_03310</name>
</gene>
<accession>A0A7D6E0E5</accession>
<dbReference type="InterPro" id="IPR049709">
    <property type="entry name" value="IniB-like_N"/>
</dbReference>
<keyword evidence="3" id="KW-1185">Reference proteome</keyword>
<dbReference type="AlphaFoldDB" id="A0A7D6E0E5"/>
<dbReference type="KEGG" id="mgor:H0P51_03310"/>
<evidence type="ECO:0000313" key="3">
    <source>
        <dbReference type="Proteomes" id="UP000510682"/>
    </source>
</evidence>